<keyword evidence="6 8" id="KW-0326">Glycosidase</keyword>
<keyword evidence="9" id="KW-0963">Cytoplasm</keyword>
<gene>
    <name evidence="12" type="ORF">GNE07_28425</name>
</gene>
<comment type="subcellular location">
    <subcellularLocation>
        <location evidence="9">Cytoplasm</location>
    </subcellularLocation>
</comment>
<dbReference type="PANTHER" id="PTHR43101">
    <property type="entry name" value="BETA-FRUCTOSIDASE"/>
    <property type="match status" value="1"/>
</dbReference>
<comment type="caution">
    <text evidence="12">The sequence shown here is derived from an EMBL/GenBank/DDBJ whole genome shotgun (WGS) entry which is preliminary data.</text>
</comment>
<dbReference type="InterPro" id="IPR051214">
    <property type="entry name" value="GH32_Enzymes"/>
</dbReference>
<dbReference type="SUPFAM" id="SSF49899">
    <property type="entry name" value="Concanavalin A-like lectins/glucanases"/>
    <property type="match status" value="1"/>
</dbReference>
<comment type="pathway">
    <text evidence="1 9">Glycan biosynthesis; sucrose metabolism.</text>
</comment>
<dbReference type="InterPro" id="IPR013320">
    <property type="entry name" value="ConA-like_dom_sf"/>
</dbReference>
<reference evidence="12 13" key="1">
    <citation type="submission" date="2019-09" db="EMBL/GenBank/DDBJ databases">
        <title>Draft genome sequencing of Hungatella hathewayi 123Y-2.</title>
        <authorList>
            <person name="Lv Q."/>
            <person name="Li S."/>
        </authorList>
    </citation>
    <scope>NUCLEOTIDE SEQUENCE [LARGE SCALE GENOMIC DNA]</scope>
    <source>
        <strain evidence="12 13">123Y-2</strain>
    </source>
</reference>
<evidence type="ECO:0000256" key="2">
    <source>
        <dbReference type="ARBA" id="ARBA00009902"/>
    </source>
</evidence>
<keyword evidence="9" id="KW-0119">Carbohydrate metabolism</keyword>
<dbReference type="Pfam" id="PF00251">
    <property type="entry name" value="Glyco_hydro_32N"/>
    <property type="match status" value="1"/>
</dbReference>
<protein>
    <recommendedName>
        <fullName evidence="4 8">Sucrose-6-phosphate hydrolase</fullName>
        <ecNumber evidence="3 8">3.2.1.26</ecNumber>
    </recommendedName>
    <alternativeName>
        <fullName evidence="7 9">Invertase</fullName>
    </alternativeName>
</protein>
<name>A0AAW9WRH0_9FIRM</name>
<dbReference type="Pfam" id="PF08244">
    <property type="entry name" value="Glyco_hydro_32C"/>
    <property type="match status" value="1"/>
</dbReference>
<feature type="domain" description="Glycosyl hydrolase family 32 N-terminal" evidence="10">
    <location>
        <begin position="28"/>
        <end position="340"/>
    </location>
</feature>
<dbReference type="Proteomes" id="UP000434223">
    <property type="component" value="Unassembled WGS sequence"/>
</dbReference>
<keyword evidence="5 8" id="KW-0378">Hydrolase</keyword>
<dbReference type="NCBIfam" id="TIGR01322">
    <property type="entry name" value="scrB_fam"/>
    <property type="match status" value="1"/>
</dbReference>
<accession>A0AAW9WRH0</accession>
<evidence type="ECO:0000259" key="10">
    <source>
        <dbReference type="Pfam" id="PF00251"/>
    </source>
</evidence>
<dbReference type="EMBL" id="WNME01000039">
    <property type="protein sequence ID" value="MUB66947.1"/>
    <property type="molecule type" value="Genomic_DNA"/>
</dbReference>
<dbReference type="CDD" id="cd18623">
    <property type="entry name" value="GH32_ScrB-like"/>
    <property type="match status" value="1"/>
</dbReference>
<dbReference type="InterPro" id="IPR001362">
    <property type="entry name" value="Glyco_hydro_32"/>
</dbReference>
<proteinExistence type="inferred from homology"/>
<dbReference type="GO" id="GO:0005975">
    <property type="term" value="P:carbohydrate metabolic process"/>
    <property type="evidence" value="ECO:0007669"/>
    <property type="project" value="InterPro"/>
</dbReference>
<dbReference type="Gene3D" id="2.115.10.20">
    <property type="entry name" value="Glycosyl hydrolase domain, family 43"/>
    <property type="match status" value="1"/>
</dbReference>
<evidence type="ECO:0000256" key="8">
    <source>
        <dbReference type="RuleBase" id="RU362110"/>
    </source>
</evidence>
<dbReference type="GO" id="GO:0005737">
    <property type="term" value="C:cytoplasm"/>
    <property type="evidence" value="ECO:0007669"/>
    <property type="project" value="UniProtKB-SubCell"/>
</dbReference>
<dbReference type="GO" id="GO:0004564">
    <property type="term" value="F:beta-fructofuranosidase activity"/>
    <property type="evidence" value="ECO:0007669"/>
    <property type="project" value="UniProtKB-EC"/>
</dbReference>
<feature type="domain" description="Glycosyl hydrolase family 32 C-terminal" evidence="11">
    <location>
        <begin position="413"/>
        <end position="452"/>
    </location>
</feature>
<dbReference type="AlphaFoldDB" id="A0AAW9WRH0"/>
<evidence type="ECO:0000256" key="5">
    <source>
        <dbReference type="ARBA" id="ARBA00022801"/>
    </source>
</evidence>
<dbReference type="InterPro" id="IPR013189">
    <property type="entry name" value="Glyco_hydro_32_C"/>
</dbReference>
<evidence type="ECO:0000256" key="1">
    <source>
        <dbReference type="ARBA" id="ARBA00004914"/>
    </source>
</evidence>
<evidence type="ECO:0000256" key="7">
    <source>
        <dbReference type="ARBA" id="ARBA00033367"/>
    </source>
</evidence>
<comment type="similarity">
    <text evidence="2 8">Belongs to the glycosyl hydrolase 32 family.</text>
</comment>
<evidence type="ECO:0000256" key="6">
    <source>
        <dbReference type="ARBA" id="ARBA00023295"/>
    </source>
</evidence>
<dbReference type="PANTHER" id="PTHR43101:SF1">
    <property type="entry name" value="BETA-FRUCTOSIDASE"/>
    <property type="match status" value="1"/>
</dbReference>
<organism evidence="12 13">
    <name type="scientific">Hungatella hathewayi</name>
    <dbReference type="NCBI Taxonomy" id="154046"/>
    <lineage>
        <taxon>Bacteria</taxon>
        <taxon>Bacillati</taxon>
        <taxon>Bacillota</taxon>
        <taxon>Clostridia</taxon>
        <taxon>Lachnospirales</taxon>
        <taxon>Lachnospiraceae</taxon>
        <taxon>Hungatella</taxon>
    </lineage>
</organism>
<evidence type="ECO:0000256" key="4">
    <source>
        <dbReference type="ARBA" id="ARBA00019623"/>
    </source>
</evidence>
<dbReference type="PROSITE" id="PS00609">
    <property type="entry name" value="GLYCOSYL_HYDROL_F32"/>
    <property type="match status" value="1"/>
</dbReference>
<dbReference type="SUPFAM" id="SSF75005">
    <property type="entry name" value="Arabinanase/levansucrase/invertase"/>
    <property type="match status" value="1"/>
</dbReference>
<evidence type="ECO:0000259" key="11">
    <source>
        <dbReference type="Pfam" id="PF08244"/>
    </source>
</evidence>
<dbReference type="InterPro" id="IPR023296">
    <property type="entry name" value="Glyco_hydro_beta-prop_sf"/>
</dbReference>
<comment type="function">
    <text evidence="9">Enables the bacterium to metabolize sucrose as a sole carbon source.</text>
</comment>
<dbReference type="InterPro" id="IPR006232">
    <property type="entry name" value="Suc6P_hydrolase"/>
</dbReference>
<sequence length="470" mass="53735">MRRQIRKEPAMNRTAEHETMDPYRLKLHLTPPAGWLNDPNGLCQYRGTYHAFYQYVPGDALGKGKKCWGHAVSSDLIHWRDEGIFLEPDRPFDRDGVYSGCAWTDENGIHLFYTGNVKEAGDYDYIREGRRAAQVLVETKDGKEAGEKRLLLTNKDYPEDCTLHVRDPKVWKEGGMYHMVLGARKNNDQGAAILYESSDLTAWKHAGEMTSEIPFGYMWECPDCFEMEGTAFLSFCPQGLPRGEFENQNIYQSGYVRLEEGMSRPQTVKTALFTEWDKGFDFYAPQTFADEKGRRILIGWMGLPDIEEEYGNPTVASGWQHALTLPREITYRAGRLCQMPVEELKLLRRNERNVETGETSVLSGGICEIEIDQIEAGSCRICFNRDLVLDCRDGVFTMEFLNRTGAGRTVRHAKVDRLQDLRIIMDTSAVEVYVNHGSTVFTSRYYPEPGKSSVVIDCEKSRNRLWDLGC</sequence>
<evidence type="ECO:0000313" key="12">
    <source>
        <dbReference type="EMBL" id="MUB66947.1"/>
    </source>
</evidence>
<evidence type="ECO:0000256" key="9">
    <source>
        <dbReference type="RuleBase" id="RU365015"/>
    </source>
</evidence>
<dbReference type="SMART" id="SM00640">
    <property type="entry name" value="Glyco_32"/>
    <property type="match status" value="1"/>
</dbReference>
<comment type="catalytic activity">
    <reaction evidence="8">
        <text>Hydrolysis of terminal non-reducing beta-D-fructofuranoside residues in beta-D-fructofuranosides.</text>
        <dbReference type="EC" id="3.2.1.26"/>
    </reaction>
</comment>
<dbReference type="EC" id="3.2.1.26" evidence="3 8"/>
<dbReference type="InterPro" id="IPR013148">
    <property type="entry name" value="Glyco_hydro_32_N"/>
</dbReference>
<evidence type="ECO:0000313" key="13">
    <source>
        <dbReference type="Proteomes" id="UP000434223"/>
    </source>
</evidence>
<dbReference type="InterPro" id="IPR018053">
    <property type="entry name" value="Glyco_hydro_32_AS"/>
</dbReference>
<evidence type="ECO:0000256" key="3">
    <source>
        <dbReference type="ARBA" id="ARBA00012758"/>
    </source>
</evidence>
<dbReference type="Gene3D" id="2.60.120.560">
    <property type="entry name" value="Exo-inulinase, domain 1"/>
    <property type="match status" value="1"/>
</dbReference>